<dbReference type="InterPro" id="IPR000504">
    <property type="entry name" value="RRM_dom"/>
</dbReference>
<keyword evidence="3" id="KW-0507">mRNA processing</keyword>
<evidence type="ECO:0000256" key="9">
    <source>
        <dbReference type="ARBA" id="ARBA00032663"/>
    </source>
</evidence>
<evidence type="ECO:0000256" key="6">
    <source>
        <dbReference type="ARBA" id="ARBA00023242"/>
    </source>
</evidence>
<dbReference type="Pfam" id="PF00076">
    <property type="entry name" value="RRM_1"/>
    <property type="match status" value="2"/>
</dbReference>
<dbReference type="InterPro" id="IPR035979">
    <property type="entry name" value="RBD_domain_sf"/>
</dbReference>
<keyword evidence="5" id="KW-0508">mRNA splicing</keyword>
<name>A0A182KDZ4_9DIPT</name>
<dbReference type="GO" id="GO:0003723">
    <property type="term" value="F:RNA binding"/>
    <property type="evidence" value="ECO:0007669"/>
    <property type="project" value="UniProtKB-UniRule"/>
</dbReference>
<evidence type="ECO:0000259" key="11">
    <source>
        <dbReference type="PROSITE" id="PS50102"/>
    </source>
</evidence>
<keyword evidence="6" id="KW-0539">Nucleus</keyword>
<dbReference type="PROSITE" id="PS50102">
    <property type="entry name" value="RRM"/>
    <property type="match status" value="2"/>
</dbReference>
<dbReference type="CDD" id="cd00590">
    <property type="entry name" value="RRM_SF"/>
    <property type="match status" value="1"/>
</dbReference>
<proteinExistence type="predicted"/>
<evidence type="ECO:0000256" key="8">
    <source>
        <dbReference type="ARBA" id="ARBA00029667"/>
    </source>
</evidence>
<dbReference type="AlphaFoldDB" id="A0A182KDZ4"/>
<dbReference type="SUPFAM" id="SSF54928">
    <property type="entry name" value="RNA-binding domain, RBD"/>
    <property type="match status" value="1"/>
</dbReference>
<keyword evidence="13" id="KW-1185">Reference proteome</keyword>
<dbReference type="GO" id="GO:0006397">
    <property type="term" value="P:mRNA processing"/>
    <property type="evidence" value="ECO:0007669"/>
    <property type="project" value="UniProtKB-KW"/>
</dbReference>
<dbReference type="GO" id="GO:0008380">
    <property type="term" value="P:RNA splicing"/>
    <property type="evidence" value="ECO:0007669"/>
    <property type="project" value="UniProtKB-KW"/>
</dbReference>
<reference evidence="13" key="1">
    <citation type="submission" date="2013-03" db="EMBL/GenBank/DDBJ databases">
        <title>The Genome Sequence of Anopheles christyi ACHKN1017.</title>
        <authorList>
            <consortium name="The Broad Institute Genomics Platform"/>
            <person name="Neafsey D.E."/>
            <person name="Besansky N."/>
            <person name="Walker B."/>
            <person name="Young S.K."/>
            <person name="Zeng Q."/>
            <person name="Gargeya S."/>
            <person name="Fitzgerald M."/>
            <person name="Haas B."/>
            <person name="Abouelleil A."/>
            <person name="Allen A.W."/>
            <person name="Alvarado L."/>
            <person name="Arachchi H.M."/>
            <person name="Berlin A.M."/>
            <person name="Chapman S.B."/>
            <person name="Gainer-Dewar J."/>
            <person name="Goldberg J."/>
            <person name="Griggs A."/>
            <person name="Gujja S."/>
            <person name="Hansen M."/>
            <person name="Howarth C."/>
            <person name="Imamovic A."/>
            <person name="Ireland A."/>
            <person name="Larimer J."/>
            <person name="McCowan C."/>
            <person name="Murphy C."/>
            <person name="Pearson M."/>
            <person name="Poon T.W."/>
            <person name="Priest M."/>
            <person name="Roberts A."/>
            <person name="Saif S."/>
            <person name="Shea T."/>
            <person name="Sisk P."/>
            <person name="Sykes S."/>
            <person name="Wortman J."/>
            <person name="Nusbaum C."/>
            <person name="Birren B."/>
        </authorList>
    </citation>
    <scope>NUCLEOTIDE SEQUENCE [LARGE SCALE GENOMIC DNA]</scope>
    <source>
        <strain evidence="13">ACHKN1017</strain>
    </source>
</reference>
<evidence type="ECO:0000256" key="1">
    <source>
        <dbReference type="ARBA" id="ARBA00004123"/>
    </source>
</evidence>
<evidence type="ECO:0000256" key="2">
    <source>
        <dbReference type="ARBA" id="ARBA00015058"/>
    </source>
</evidence>
<dbReference type="VEuPathDB" id="VectorBase:ACHR008981"/>
<evidence type="ECO:0000256" key="5">
    <source>
        <dbReference type="ARBA" id="ARBA00023187"/>
    </source>
</evidence>
<feature type="domain" description="RRM" evidence="11">
    <location>
        <begin position="1"/>
        <end position="48"/>
    </location>
</feature>
<evidence type="ECO:0000256" key="4">
    <source>
        <dbReference type="ARBA" id="ARBA00022884"/>
    </source>
</evidence>
<sequence length="161" mass="18795">MDHRISKCRGFGFVHFRNKNEAMAAVQGLHGKHRFPDGKLLLVSVMQKNVLFVKNLHTNVKWHQLFRLFATQGRVKYANVIIDERGIDRGYSSGMATVCFHKSEDAAKAIEAMNDIHIFGRRLCVEYFKTKYELRKEKFDYYKRGVPCIARKEVVHRTFGE</sequence>
<dbReference type="PANTHER" id="PTHR48028:SF4">
    <property type="entry name" value="SC35-LIKE SPLICING FACTOR"/>
    <property type="match status" value="1"/>
</dbReference>
<accession>A0A182KDZ4</accession>
<evidence type="ECO:0000256" key="3">
    <source>
        <dbReference type="ARBA" id="ARBA00022664"/>
    </source>
</evidence>
<feature type="domain" description="RRM" evidence="11">
    <location>
        <begin position="49"/>
        <end position="130"/>
    </location>
</feature>
<comment type="subcellular location">
    <subcellularLocation>
        <location evidence="1">Nucleus</location>
    </subcellularLocation>
</comment>
<dbReference type="EnsemblMetazoa" id="ACHR008981-RA">
    <property type="protein sequence ID" value="ACHR008981-PA"/>
    <property type="gene ID" value="ACHR008981"/>
</dbReference>
<dbReference type="STRING" id="43041.A0A182KDZ4"/>
<dbReference type="GO" id="GO:0005634">
    <property type="term" value="C:nucleus"/>
    <property type="evidence" value="ECO:0007669"/>
    <property type="project" value="UniProtKB-SubCell"/>
</dbReference>
<evidence type="ECO:0000256" key="7">
    <source>
        <dbReference type="ARBA" id="ARBA00029589"/>
    </source>
</evidence>
<keyword evidence="4 10" id="KW-0694">RNA-binding</keyword>
<dbReference type="Proteomes" id="UP000075881">
    <property type="component" value="Unassembled WGS sequence"/>
</dbReference>
<dbReference type="Gene3D" id="3.30.70.330">
    <property type="match status" value="2"/>
</dbReference>
<evidence type="ECO:0000313" key="12">
    <source>
        <dbReference type="EnsemblMetazoa" id="ACHR008981-PA"/>
    </source>
</evidence>
<reference evidence="12" key="2">
    <citation type="submission" date="2020-05" db="UniProtKB">
        <authorList>
            <consortium name="EnsemblMetazoa"/>
        </authorList>
    </citation>
    <scope>IDENTIFICATION</scope>
    <source>
        <strain evidence="12">ACHKN1017</strain>
    </source>
</reference>
<protein>
    <recommendedName>
        <fullName evidence="2">Serine/arginine-rich splicing factor 2</fullName>
    </recommendedName>
    <alternativeName>
        <fullName evidence="9">Splicing component, 35 kDa</fullName>
    </alternativeName>
    <alternativeName>
        <fullName evidence="8">Splicing factor SC35</fullName>
    </alternativeName>
    <alternativeName>
        <fullName evidence="7">Splicing factor, arginine/serine-rich 2</fullName>
    </alternativeName>
</protein>
<dbReference type="InterPro" id="IPR051106">
    <property type="entry name" value="RNA-bind/splicing_reg"/>
</dbReference>
<evidence type="ECO:0000313" key="13">
    <source>
        <dbReference type="Proteomes" id="UP000075881"/>
    </source>
</evidence>
<dbReference type="InterPro" id="IPR012677">
    <property type="entry name" value="Nucleotide-bd_a/b_plait_sf"/>
</dbReference>
<dbReference type="SMART" id="SM00360">
    <property type="entry name" value="RRM"/>
    <property type="match status" value="1"/>
</dbReference>
<evidence type="ECO:0000256" key="10">
    <source>
        <dbReference type="PROSITE-ProRule" id="PRU00176"/>
    </source>
</evidence>
<organism evidence="12 13">
    <name type="scientific">Anopheles christyi</name>
    <dbReference type="NCBI Taxonomy" id="43041"/>
    <lineage>
        <taxon>Eukaryota</taxon>
        <taxon>Metazoa</taxon>
        <taxon>Ecdysozoa</taxon>
        <taxon>Arthropoda</taxon>
        <taxon>Hexapoda</taxon>
        <taxon>Insecta</taxon>
        <taxon>Pterygota</taxon>
        <taxon>Neoptera</taxon>
        <taxon>Endopterygota</taxon>
        <taxon>Diptera</taxon>
        <taxon>Nematocera</taxon>
        <taxon>Culicoidea</taxon>
        <taxon>Culicidae</taxon>
        <taxon>Anophelinae</taxon>
        <taxon>Anopheles</taxon>
    </lineage>
</organism>
<dbReference type="PANTHER" id="PTHR48028">
    <property type="entry name" value="GLYCINE-RICH RNA-BINDING PROTEIN RZ1A"/>
    <property type="match status" value="1"/>
</dbReference>